<dbReference type="InterPro" id="IPR044929">
    <property type="entry name" value="DNA/RNA_non-sp_Endonuclease_sf"/>
</dbReference>
<dbReference type="InterPro" id="IPR031325">
    <property type="entry name" value="RHS_repeat"/>
</dbReference>
<gene>
    <name evidence="7" type="ORF">CLV72_11716</name>
</gene>
<comment type="caution">
    <text evidence="7">The sequence shown here is derived from an EMBL/GenBank/DDBJ whole genome shotgun (WGS) entry which is preliminary data.</text>
</comment>
<dbReference type="Pfam" id="PF05593">
    <property type="entry name" value="RHS_repeat"/>
    <property type="match status" value="6"/>
</dbReference>
<reference evidence="7 8" key="1">
    <citation type="submission" date="2018-03" db="EMBL/GenBank/DDBJ databases">
        <title>Genomic Encyclopedia of Archaeal and Bacterial Type Strains, Phase II (KMG-II): from individual species to whole genera.</title>
        <authorList>
            <person name="Goeker M."/>
        </authorList>
    </citation>
    <scope>NUCLEOTIDE SEQUENCE [LARGE SCALE GENOMIC DNA]</scope>
    <source>
        <strain evidence="7 8">DSM 45601</strain>
    </source>
</reference>
<protein>
    <submittedName>
        <fullName evidence="7">RHS repeat-associated protein</fullName>
    </submittedName>
</protein>
<dbReference type="Pfam" id="PF25023">
    <property type="entry name" value="TEN_YD-shell"/>
    <property type="match status" value="1"/>
</dbReference>
<accession>A0A2T0PPE9</accession>
<feature type="domain" description="Teneurin-like YD-shell" evidence="6">
    <location>
        <begin position="2350"/>
        <end position="2675"/>
    </location>
</feature>
<dbReference type="Gene3D" id="2.60.120.200">
    <property type="match status" value="1"/>
</dbReference>
<evidence type="ECO:0000256" key="1">
    <source>
        <dbReference type="ARBA" id="ARBA00022737"/>
    </source>
</evidence>
<dbReference type="NCBIfam" id="TIGR03696">
    <property type="entry name" value="Rhs_assc_core"/>
    <property type="match status" value="1"/>
</dbReference>
<dbReference type="InterPro" id="IPR022385">
    <property type="entry name" value="Rhs_assc_core"/>
</dbReference>
<keyword evidence="1" id="KW-0677">Repeat</keyword>
<feature type="domain" description="Type VII secretion system protein EssD-like" evidence="4">
    <location>
        <begin position="2903"/>
        <end position="2987"/>
    </location>
</feature>
<keyword evidence="3" id="KW-0812">Transmembrane</keyword>
<dbReference type="SUPFAM" id="SSF49899">
    <property type="entry name" value="Concanavalin A-like lectins/glucanases"/>
    <property type="match status" value="1"/>
</dbReference>
<dbReference type="Proteomes" id="UP000237846">
    <property type="component" value="Unassembled WGS sequence"/>
</dbReference>
<dbReference type="PANTHER" id="PTHR32305">
    <property type="match status" value="1"/>
</dbReference>
<feature type="domain" description="DUF6531" evidence="5">
    <location>
        <begin position="814"/>
        <end position="888"/>
    </location>
</feature>
<evidence type="ECO:0000259" key="4">
    <source>
        <dbReference type="Pfam" id="PF13930"/>
    </source>
</evidence>
<dbReference type="NCBIfam" id="TIGR01643">
    <property type="entry name" value="YD_repeat_2x"/>
    <property type="match status" value="8"/>
</dbReference>
<dbReference type="InterPro" id="IPR045351">
    <property type="entry name" value="DUF6531"/>
</dbReference>
<sequence length="3018" mass="324125">MAAGRVRRAHLSGVGGVGRSASRVGAVVLALAVAVPISVVPMPSWPGLDLLSGVAFADVETPEQRDGSASGLPHEASAESTAANASGAGASADVPDNALPHEWPTLPEDTPSLEPPVPEGTAETEPEIVEEPAAPEIAGFDEDTSVELVEERSEFSRTFENADGTLATQFSTEPMHFDAGGGEWEEIDTSLVGDGDGGWTNAADSADISFAPDAAAEELARLEVDEGRVLSFGLEGATDAEGVVEDSAPDTITYHDALPGVDVELQTQVGGSVKETIVLSAPPADAGEASWRFPLGMEGIRPRLDERGAVELLDEESGEVLGHIPAGYMIDSDIDPRSGEGTSSEEVSYRLVREADGWVLVVTADHDWLTDDARVYPVRVDPTAAWNYNATSDTYVQTGYNTSRYSEQELKAGTYNGGSDRAASYLRFNSLVDRLEHARIYSAELYLFNHWSYSCQASPVRVHAVTQSWNQTQISNFPGPNYESQELGSRSFARGWIAPGSTTSSCPARYEGIDLGTRGRDLVQGWVDGTRANYGITVRASDSASSGWKRFGSRESWGAPYMTVVYSPYRAEYAFAQDPPVLDPAPTANRATYVDVRVTNRGAQTWTPTNNFRLSYQVYDTEGERVYHQAATTAMPRNVATGQSATVRARINPLPPGEWEVRFDMVHGVNEFSAWGVPRTAQLSFEVPDLPPQLIDYSPRSGARVASLTPDLTAVGRNNDNWPTDDMQFYFYLCDGVWPDWECTESGWQSSTSWRVPAGTLQWGRQYFWSVWVNDGGEPTGSPWLAMTPAPEQPAITSRLAGGTAGPQAALGRVDPSIGNYTQTVTDASVEAAGPPLSVTRSFNSQDPRGTGMFGAGWSTRFDMRVVPDGDGTGNVVVTYPDGRALRFAANGDGSYEPPLGEFATLAEVDGGWRLMDKAATSYLFDAEGRLESVTDHRGRSQTLTYGTDGRLETVTGLGGRALSFDWTGGHVGAVSVDPGTGGELTWTYGYDGDRLTEVCDPEGGCTSYGYSAGSHYRSAVMDANPAGYWRFEEPSGTVLANEVPTALGGEAAANAGAALGAAGALAGVTTSSMSSGPGAFARLPERALSRLGTHVSVEAWFRTTGSGVIVSYQNTATGAPTSNVPLVYVGTDGRLRGGMWTGLPASPITSDGAVNDGQWHHAVLSTSGTSQRLYLDGELVGTKSGQILFRDNAHTFVGQGWTSSGWPGTPATSGQFAFTGQIDDVALYQRPLGAQTVADHYTAGADAADRLTSVTTPEGRVQSRLVFDETTGRVADHTDHNGGTWHYTEHTYTGSVDDEEPHVRSTVTVTDPRGGTAVSAYEPLESHRLVRTVDQLGHPTTMSYDVGGFLATMTDPNGATTSFYNDERGNRLGERACRDAEGQVCFTQWYTYHLDSADPFDPTNDQLRSHLDGRSAHFLDGTYQTWWTYNEFGDQTAEVTPATADFPEGRVTRFTYTDGTEQAVGGGTVPAGLLETETDPRGGVTTHGYTAAGDTAWTREPSGLRTEYTHDGIGRVLTETVISDSDLDGATTEYAYDGAGRLVRTTSPAVTNEITGVTHTAQVVQTYDADGNRLTETLEDPTGGSAPRTTEWIYDAHGRVAQEIDALGAATAYGYDATGAVTSRTDADGNLWQTEYTLRGEVAEQRLHNWTGSPDEPVEPTPVVLESMSYDPAGRLATRTDAVGRTTAHTYYADGQPAQTIAQDAIVDDSGEPRDVVVESRTYDGAGNLTRLVTGNGATRIDYTYAADARLVSEVLDPEGLARETRYGHDGNGNVTSERRTDGGERTEETRYLYDAGGHLIEETVVNDGGEELTTTYTVDDRGLTTEVVDPRGNADGADPADYTVSMRYDAVGQLVEETGPAVTIDRYGEPRTTRRTTIQYGYDVAGNQSNTVDAEGRLTSTVHDALDRAVSSTQPSFTGADGQTITPTASQEFDALGRKVSQTDANGNVRRYTYDQLGNLVRITDPPRQVGAEPGEWLFSHNLAGEQIAAVDPEGGRIEATYDDLGRQASETQIERLPEAAAFTTRYAHDDAGNTTAVTDPLGNTRTTDYNAAGEMTSVTDALGNTAEFDYDLAGRLTRVTDPLGVQARTRYDLAGRAVETSDHAADGTRLRGETVDYDEAGNPVATTSALGHTTTRAFDPQNRLVQLVEPVADGEDITTTFGYDAFGDRTRVTDGRGNATYTTYHAAGLVASVIEPATTAHPDAADRTWTTYYDAAGNPVREVLPGGVARRRSYDGLNQPVAETGTGAEAATTDRAWEYDAAGRLASISSSAGDISITYNDRGDIAQILGPTTTPIGQPVATSTFTYDGAGRLVEREDLVGTAAFGYNAAGWITSRTDPLTGESQQIEHDAVGRVTLIESASGAVEERDYDDLGRRTGHTVRNAGGTVTAATVSEYDLEDRLTETTITGGAHAGTHTYGYDRAGRLTSWTAPDGTLTDYEWDAAGNRVRAGDETYSHDERNRVTASSGGDTWTYSARGTIDTQIVDGVVTTMRFDAFEQLISDGRVHYGYDALGRITTRTDNPNAVIDPEGGLTSTLTYAGLDNNPVAVVDPDGNLISQYGRDPDGELLSTQEGGTDPALAYTNTHTDLAATFTPHGELAATAAYTPFGEPVASTGTPQSLGYQGEWTDPANGNVNMHARWYQPHTGRFTSRDTLTLEPDPSVQANRYTYANAAPTTHTDPTGHFTCFTGFGCARRTARWIFRQFQPKPSPRRIYTPFRPKIRPPITWPNTHSKGRGSLYQSGGGGGGWALPVLVGIGAGIGAGLASGLGTAVSLAPIVIVDPRIAILNTILNTPQPRPPIRNRFDQRRVNEMRDQEENKIDPVAVPVDIVDLYEEYGYEDALDQVRNDLGHTPTDDTNDQQCEPFRDYGTIRPNGQRTGIVARFCDHRDLGGGADALRDPPGYQAIRVRRDWLYNRGHLLGQQFGGDGRDENIVTLYRHANAPTMSGYENRVADIVSRGNEVLYRVTPVYVGNNDVPAAIHLQAVGRSYSVDICITNSETSLALPGYACRLVPS</sequence>
<dbReference type="InterPro" id="IPR056823">
    <property type="entry name" value="TEN-like_YD-shell"/>
</dbReference>
<dbReference type="Gene3D" id="3.40.570.10">
    <property type="entry name" value="Extracellular Endonuclease, subunit A"/>
    <property type="match status" value="1"/>
</dbReference>
<feature type="transmembrane region" description="Helical" evidence="3">
    <location>
        <begin position="21"/>
        <end position="42"/>
    </location>
</feature>
<dbReference type="Gene3D" id="2.180.10.10">
    <property type="entry name" value="RHS repeat-associated core"/>
    <property type="match status" value="6"/>
</dbReference>
<evidence type="ECO:0000259" key="5">
    <source>
        <dbReference type="Pfam" id="PF20148"/>
    </source>
</evidence>
<dbReference type="PANTHER" id="PTHR32305:SF15">
    <property type="entry name" value="PROTEIN RHSA-RELATED"/>
    <property type="match status" value="1"/>
</dbReference>
<keyword evidence="3" id="KW-0472">Membrane</keyword>
<feature type="compositionally biased region" description="Low complexity" evidence="2">
    <location>
        <begin position="78"/>
        <end position="92"/>
    </location>
</feature>
<feature type="region of interest" description="Disordered" evidence="2">
    <location>
        <begin position="62"/>
        <end position="126"/>
    </location>
</feature>
<dbReference type="InterPro" id="IPR044927">
    <property type="entry name" value="Endonuclea_NS_2"/>
</dbReference>
<feature type="region of interest" description="Disordered" evidence="2">
    <location>
        <begin position="2855"/>
        <end position="2874"/>
    </location>
</feature>
<dbReference type="Pfam" id="PF20148">
    <property type="entry name" value="DUF6531"/>
    <property type="match status" value="1"/>
</dbReference>
<dbReference type="Pfam" id="PF13930">
    <property type="entry name" value="Endonuclea_NS_2"/>
    <property type="match status" value="1"/>
</dbReference>
<dbReference type="InterPro" id="IPR001791">
    <property type="entry name" value="Laminin_G"/>
</dbReference>
<feature type="region of interest" description="Disordered" evidence="2">
    <location>
        <begin position="1765"/>
        <end position="1787"/>
    </location>
</feature>
<organism evidence="7 8">
    <name type="scientific">Allonocardiopsis opalescens</name>
    <dbReference type="NCBI Taxonomy" id="1144618"/>
    <lineage>
        <taxon>Bacteria</taxon>
        <taxon>Bacillati</taxon>
        <taxon>Actinomycetota</taxon>
        <taxon>Actinomycetes</taxon>
        <taxon>Streptosporangiales</taxon>
        <taxon>Allonocardiopsis</taxon>
    </lineage>
</organism>
<dbReference type="Pfam" id="PF13385">
    <property type="entry name" value="Laminin_G_3"/>
    <property type="match status" value="1"/>
</dbReference>
<evidence type="ECO:0000256" key="3">
    <source>
        <dbReference type="SAM" id="Phobius"/>
    </source>
</evidence>
<evidence type="ECO:0000256" key="2">
    <source>
        <dbReference type="SAM" id="MobiDB-lite"/>
    </source>
</evidence>
<dbReference type="EMBL" id="PVZC01000017">
    <property type="protein sequence ID" value="PRX90757.1"/>
    <property type="molecule type" value="Genomic_DNA"/>
</dbReference>
<feature type="compositionally biased region" description="Basic and acidic residues" evidence="2">
    <location>
        <begin position="1778"/>
        <end position="1787"/>
    </location>
</feature>
<dbReference type="CDD" id="cd00110">
    <property type="entry name" value="LamG"/>
    <property type="match status" value="1"/>
</dbReference>
<keyword evidence="8" id="KW-1185">Reference proteome</keyword>
<dbReference type="NCBIfam" id="NF033679">
    <property type="entry name" value="DNRLRE_dom"/>
    <property type="match status" value="1"/>
</dbReference>
<proteinExistence type="predicted"/>
<evidence type="ECO:0000259" key="6">
    <source>
        <dbReference type="Pfam" id="PF25023"/>
    </source>
</evidence>
<evidence type="ECO:0000313" key="8">
    <source>
        <dbReference type="Proteomes" id="UP000237846"/>
    </source>
</evidence>
<name>A0A2T0PPE9_9ACTN</name>
<keyword evidence="3" id="KW-1133">Transmembrane helix</keyword>
<evidence type="ECO:0000313" key="7">
    <source>
        <dbReference type="EMBL" id="PRX90757.1"/>
    </source>
</evidence>
<dbReference type="InterPro" id="IPR006530">
    <property type="entry name" value="YD"/>
</dbReference>
<dbReference type="InterPro" id="IPR050708">
    <property type="entry name" value="T6SS_VgrG/RHS"/>
</dbReference>
<dbReference type="InterPro" id="IPR013320">
    <property type="entry name" value="ConA-like_dom_sf"/>
</dbReference>
<feature type="region of interest" description="Disordered" evidence="2">
    <location>
        <begin position="2716"/>
        <end position="2738"/>
    </location>
</feature>